<gene>
    <name evidence="1" type="ORF">L910_1982</name>
</gene>
<evidence type="ECO:0000313" key="2">
    <source>
        <dbReference type="Proteomes" id="UP000014854"/>
    </source>
</evidence>
<proteinExistence type="predicted"/>
<dbReference type="AlphaFoldDB" id="S7HXN7"/>
<organism evidence="1 2">
    <name type="scientific">Vibrio fluvialis PG41</name>
    <dbReference type="NCBI Taxonomy" id="1336752"/>
    <lineage>
        <taxon>Bacteria</taxon>
        <taxon>Pseudomonadati</taxon>
        <taxon>Pseudomonadota</taxon>
        <taxon>Gammaproteobacteria</taxon>
        <taxon>Vibrionales</taxon>
        <taxon>Vibrionaceae</taxon>
        <taxon>Vibrio</taxon>
    </lineage>
</organism>
<comment type="caution">
    <text evidence="1">The sequence shown here is derived from an EMBL/GenBank/DDBJ whole genome shotgun (WGS) entry which is preliminary data.</text>
</comment>
<evidence type="ECO:0000313" key="1">
    <source>
        <dbReference type="EMBL" id="EPP20488.1"/>
    </source>
</evidence>
<dbReference type="PATRIC" id="fig|1336752.4.peg.3830"/>
<protein>
    <submittedName>
        <fullName evidence="1">Uncharacterized protein</fullName>
    </submittedName>
</protein>
<dbReference type="Proteomes" id="UP000014854">
    <property type="component" value="Unassembled WGS sequence"/>
</dbReference>
<reference evidence="1 2" key="1">
    <citation type="journal article" date="2013" name="Gut Pathog.">
        <title>Evidence of a new metabolic capacity in an emerging diarrheal pathogen: lessons from the draft genomes of Vibrio fluvialis strains PG41 and I21563.</title>
        <authorList>
            <person name="Khatri I."/>
            <person name="Mahajan S."/>
            <person name="Dureja C."/>
            <person name="Subramanian S."/>
            <person name="Raychaudhuri S."/>
        </authorList>
    </citation>
    <scope>NUCLEOTIDE SEQUENCE [LARGE SCALE GENOMIC DNA]</scope>
    <source>
        <strain evidence="1 2">PG41</strain>
    </source>
</reference>
<dbReference type="EMBL" id="ASXS01000019">
    <property type="protein sequence ID" value="EPP20488.1"/>
    <property type="molecule type" value="Genomic_DNA"/>
</dbReference>
<accession>S7HXN7</accession>
<name>S7HXN7_VIBFL</name>
<sequence>MDKEVVIELNNTIFAPEHERRQRLIQIITKQENQAQKIESEEEIQYI</sequence>